<dbReference type="AlphaFoldDB" id="A0A382WUF3"/>
<feature type="non-terminal residue" evidence="3">
    <location>
        <position position="275"/>
    </location>
</feature>
<evidence type="ECO:0000259" key="2">
    <source>
        <dbReference type="Pfam" id="PF06762"/>
    </source>
</evidence>
<proteinExistence type="predicted"/>
<protein>
    <recommendedName>
        <fullName evidence="2">Lipase maturation factor 1/2 N-terminal domain-containing protein</fullName>
    </recommendedName>
</protein>
<keyword evidence="1" id="KW-0472">Membrane</keyword>
<dbReference type="Pfam" id="PF06762">
    <property type="entry name" value="LMF1"/>
    <property type="match status" value="1"/>
</dbReference>
<dbReference type="GO" id="GO:0005789">
    <property type="term" value="C:endoplasmic reticulum membrane"/>
    <property type="evidence" value="ECO:0007669"/>
    <property type="project" value="TreeGrafter"/>
</dbReference>
<name>A0A382WUF3_9ZZZZ</name>
<feature type="transmembrane region" description="Helical" evidence="1">
    <location>
        <begin position="21"/>
        <end position="45"/>
    </location>
</feature>
<organism evidence="3">
    <name type="scientific">marine metagenome</name>
    <dbReference type="NCBI Taxonomy" id="408172"/>
    <lineage>
        <taxon>unclassified sequences</taxon>
        <taxon>metagenomes</taxon>
        <taxon>ecological metagenomes</taxon>
    </lineage>
</organism>
<feature type="transmembrane region" description="Helical" evidence="1">
    <location>
        <begin position="119"/>
        <end position="139"/>
    </location>
</feature>
<feature type="transmembrane region" description="Helical" evidence="1">
    <location>
        <begin position="240"/>
        <end position="258"/>
    </location>
</feature>
<feature type="domain" description="Lipase maturation factor 1/2 N-terminal" evidence="2">
    <location>
        <begin position="140"/>
        <end position="275"/>
    </location>
</feature>
<feature type="non-terminal residue" evidence="3">
    <location>
        <position position="1"/>
    </location>
</feature>
<reference evidence="3" key="1">
    <citation type="submission" date="2018-05" db="EMBL/GenBank/DDBJ databases">
        <authorList>
            <person name="Lanie J.A."/>
            <person name="Ng W.-L."/>
            <person name="Kazmierczak K.M."/>
            <person name="Andrzejewski T.M."/>
            <person name="Davidsen T.M."/>
            <person name="Wayne K.J."/>
            <person name="Tettelin H."/>
            <person name="Glass J.I."/>
            <person name="Rusch D."/>
            <person name="Podicherti R."/>
            <person name="Tsui H.-C.T."/>
            <person name="Winkler M.E."/>
        </authorList>
    </citation>
    <scope>NUCLEOTIDE SEQUENCE</scope>
</reference>
<keyword evidence="1" id="KW-1133">Transmembrane helix</keyword>
<keyword evidence="1" id="KW-0812">Transmembrane</keyword>
<dbReference type="InterPro" id="IPR057434">
    <property type="entry name" value="LMF1/2_N"/>
</dbReference>
<dbReference type="InterPro" id="IPR009613">
    <property type="entry name" value="LMF"/>
</dbReference>
<sequence length="275" mass="32037">HRGIFLKIVKFFWGSNLLPDTYRISGWVFGRSLGFITLLAFLSFWSQADGLIGPDGIIPFQDDLEHVERIIGTQSGDISKWSLRPTLLWFFGSGTGMHQLFFLGTLASLLLMIGIMPHLSIAVSWACYISLAAVAEPFLNFQWDALLLETLFLSLFVVPWSFRDRIHNAPEPLIFGRWLVWLLLFKLMFESGIVKFTYFASDGSNTWWDLTALEYHYWTQPIPSWISWYFHQLPSWFDKISLVITYLCELVLPLFIFFPRRFRRLSCIGLIIFQL</sequence>
<feature type="transmembrane region" description="Helical" evidence="1">
    <location>
        <begin position="174"/>
        <end position="200"/>
    </location>
</feature>
<gene>
    <name evidence="3" type="ORF">METZ01_LOCUS415331</name>
</gene>
<dbReference type="GO" id="GO:0051604">
    <property type="term" value="P:protein maturation"/>
    <property type="evidence" value="ECO:0007669"/>
    <property type="project" value="InterPro"/>
</dbReference>
<feature type="transmembrane region" description="Helical" evidence="1">
    <location>
        <begin position="145"/>
        <end position="162"/>
    </location>
</feature>
<accession>A0A382WUF3</accession>
<dbReference type="EMBL" id="UINC01162624">
    <property type="protein sequence ID" value="SVD62477.1"/>
    <property type="molecule type" value="Genomic_DNA"/>
</dbReference>
<evidence type="ECO:0000313" key="3">
    <source>
        <dbReference type="EMBL" id="SVD62477.1"/>
    </source>
</evidence>
<dbReference type="PANTHER" id="PTHR14463">
    <property type="entry name" value="LIPASE MATURATION FACTOR"/>
    <property type="match status" value="1"/>
</dbReference>
<feature type="transmembrane region" description="Helical" evidence="1">
    <location>
        <begin position="87"/>
        <end position="112"/>
    </location>
</feature>
<evidence type="ECO:0000256" key="1">
    <source>
        <dbReference type="SAM" id="Phobius"/>
    </source>
</evidence>